<organism evidence="2 3">
    <name type="scientific">Nocardioides pini</name>
    <dbReference type="NCBI Taxonomy" id="2975053"/>
    <lineage>
        <taxon>Bacteria</taxon>
        <taxon>Bacillati</taxon>
        <taxon>Actinomycetota</taxon>
        <taxon>Actinomycetes</taxon>
        <taxon>Propionibacteriales</taxon>
        <taxon>Nocardioidaceae</taxon>
        <taxon>Nocardioides</taxon>
    </lineage>
</organism>
<sequence length="163" mass="17170">MDEPSSAPTPRSSVDPRLDSWPVHLATAVATGLVTTYLPVQRWRRPARWALHGGTGVLAGGGMAYLLRRPDARPDVSREDEPRAPLAPLPTAVTTLAFAALVLGASRGGEAADVWVERKLAARGVRRPRAWMGVVAAGASLVMSVSDSRRRAADSPSPTSTGA</sequence>
<evidence type="ECO:0000313" key="2">
    <source>
        <dbReference type="EMBL" id="MCY4726046.1"/>
    </source>
</evidence>
<protein>
    <submittedName>
        <fullName evidence="2">Uncharacterized protein</fullName>
    </submittedName>
</protein>
<feature type="transmembrane region" description="Helical" evidence="1">
    <location>
        <begin position="49"/>
        <end position="67"/>
    </location>
</feature>
<reference evidence="2" key="1">
    <citation type="submission" date="2022-08" db="EMBL/GenBank/DDBJ databases">
        <title>Genome sequencing of Nocardioides sp. STR2.</title>
        <authorList>
            <person name="So Y."/>
        </authorList>
    </citation>
    <scope>NUCLEOTIDE SEQUENCE</scope>
    <source>
        <strain evidence="2">STR2</strain>
    </source>
</reference>
<keyword evidence="1" id="KW-0472">Membrane</keyword>
<dbReference type="Proteomes" id="UP001074726">
    <property type="component" value="Unassembled WGS sequence"/>
</dbReference>
<comment type="caution">
    <text evidence="2">The sequence shown here is derived from an EMBL/GenBank/DDBJ whole genome shotgun (WGS) entry which is preliminary data.</text>
</comment>
<feature type="transmembrane region" description="Helical" evidence="1">
    <location>
        <begin position="87"/>
        <end position="109"/>
    </location>
</feature>
<evidence type="ECO:0000313" key="3">
    <source>
        <dbReference type="Proteomes" id="UP001074726"/>
    </source>
</evidence>
<name>A0ABT4CB32_9ACTN</name>
<gene>
    <name evidence="2" type="ORF">NYO98_07125</name>
</gene>
<proteinExistence type="predicted"/>
<dbReference type="EMBL" id="JAPPUX010000002">
    <property type="protein sequence ID" value="MCY4726046.1"/>
    <property type="molecule type" value="Genomic_DNA"/>
</dbReference>
<dbReference type="RefSeq" id="WP_268110868.1">
    <property type="nucleotide sequence ID" value="NZ_JAPPUX010000002.1"/>
</dbReference>
<keyword evidence="1" id="KW-0812">Transmembrane</keyword>
<accession>A0ABT4CB32</accession>
<keyword evidence="3" id="KW-1185">Reference proteome</keyword>
<feature type="transmembrane region" description="Helical" evidence="1">
    <location>
        <begin position="20"/>
        <end position="40"/>
    </location>
</feature>
<evidence type="ECO:0000256" key="1">
    <source>
        <dbReference type="SAM" id="Phobius"/>
    </source>
</evidence>
<keyword evidence="1" id="KW-1133">Transmembrane helix</keyword>